<evidence type="ECO:0000256" key="6">
    <source>
        <dbReference type="ARBA" id="ARBA00022989"/>
    </source>
</evidence>
<dbReference type="HOGENOM" id="CLU_1568828_0_0_5"/>
<dbReference type="PRINTS" id="PR01506">
    <property type="entry name" value="TATBPROTEIN"/>
</dbReference>
<evidence type="ECO:0000256" key="7">
    <source>
        <dbReference type="ARBA" id="ARBA00023010"/>
    </source>
</evidence>
<comment type="subcellular location">
    <subcellularLocation>
        <location evidence="1">Membrane</location>
        <topology evidence="1">Single-pass membrane protein</topology>
    </subcellularLocation>
</comment>
<keyword evidence="11" id="KW-1185">Reference proteome</keyword>
<protein>
    <submittedName>
        <fullName evidence="10">Twin-arginine translocation system protein, TatB</fullName>
    </submittedName>
</protein>
<dbReference type="Proteomes" id="UP000010799">
    <property type="component" value="Chromosome"/>
</dbReference>
<dbReference type="PATRIC" id="fig|1215343.11.peg.1142"/>
<evidence type="ECO:0000256" key="4">
    <source>
        <dbReference type="ARBA" id="ARBA00022692"/>
    </source>
</evidence>
<reference evidence="10 11" key="1">
    <citation type="journal article" date="2012" name="Stand. Genomic Sci.">
        <title>Complete genome sequence of Liberibacter crescens BT-1.</title>
        <authorList>
            <person name="Leonard M.T."/>
            <person name="Fagen J.R."/>
            <person name="Davis-Richardson A.G."/>
            <person name="Davis M.J."/>
            <person name="Triplett E.W."/>
        </authorList>
    </citation>
    <scope>NUCLEOTIDE SEQUENCE [LARGE SCALE GENOMIC DNA]</scope>
    <source>
        <strain evidence="10 11">BT-1</strain>
    </source>
</reference>
<evidence type="ECO:0000256" key="2">
    <source>
        <dbReference type="ARBA" id="ARBA00022448"/>
    </source>
</evidence>
<dbReference type="Pfam" id="PF02416">
    <property type="entry name" value="TatA_B_E"/>
    <property type="match status" value="1"/>
</dbReference>
<dbReference type="AlphaFoldDB" id="L0EXK5"/>
<dbReference type="KEGG" id="lcc:B488_11090"/>
<dbReference type="NCBIfam" id="TIGR01410">
    <property type="entry name" value="tatB"/>
    <property type="match status" value="1"/>
</dbReference>
<feature type="compositionally biased region" description="Polar residues" evidence="9">
    <location>
        <begin position="143"/>
        <end position="155"/>
    </location>
</feature>
<sequence length="170" mass="19656">MFYIGWSELLIIIVVLIIFVNPEELPALLRNLGRINAKIRRITLDIQSKFEKALDDTEIKQIHKEIEDVIHTNTKEENSSLSGNRLQDYHDYDHLNINQTSTSEASSKKNVSLSESIHQPESSHRVAQYEKDSSEKDPIRDLNTIQQDDQSNLSSKSKRAKKELLLNKMR</sequence>
<keyword evidence="4" id="KW-0812">Transmembrane</keyword>
<dbReference type="GO" id="GO:0043953">
    <property type="term" value="P:protein transport by the Tat complex"/>
    <property type="evidence" value="ECO:0007669"/>
    <property type="project" value="InterPro"/>
</dbReference>
<organism evidence="10 11">
    <name type="scientific">Liberibacter crescens (strain BT-1)</name>
    <dbReference type="NCBI Taxonomy" id="1215343"/>
    <lineage>
        <taxon>Bacteria</taxon>
        <taxon>Pseudomonadati</taxon>
        <taxon>Pseudomonadota</taxon>
        <taxon>Alphaproteobacteria</taxon>
        <taxon>Hyphomicrobiales</taxon>
        <taxon>Rhizobiaceae</taxon>
        <taxon>Liberibacter</taxon>
    </lineage>
</organism>
<accession>L0EXK5</accession>
<keyword evidence="3" id="KW-1003">Cell membrane</keyword>
<keyword evidence="6" id="KW-1133">Transmembrane helix</keyword>
<feature type="region of interest" description="Disordered" evidence="9">
    <location>
        <begin position="100"/>
        <end position="170"/>
    </location>
</feature>
<keyword evidence="5" id="KW-0653">Protein transport</keyword>
<evidence type="ECO:0000256" key="3">
    <source>
        <dbReference type="ARBA" id="ARBA00022475"/>
    </source>
</evidence>
<name>L0EXK5_LIBCB</name>
<keyword evidence="2" id="KW-0813">Transport</keyword>
<keyword evidence="7" id="KW-0811">Translocation</keyword>
<dbReference type="GO" id="GO:0016020">
    <property type="term" value="C:membrane"/>
    <property type="evidence" value="ECO:0007669"/>
    <property type="project" value="InterPro"/>
</dbReference>
<evidence type="ECO:0000256" key="1">
    <source>
        <dbReference type="ARBA" id="ARBA00004167"/>
    </source>
</evidence>
<dbReference type="GO" id="GO:0008320">
    <property type="term" value="F:protein transmembrane transporter activity"/>
    <property type="evidence" value="ECO:0007669"/>
    <property type="project" value="InterPro"/>
</dbReference>
<proteinExistence type="predicted"/>
<dbReference type="InterPro" id="IPR018448">
    <property type="entry name" value="TatB"/>
</dbReference>
<evidence type="ECO:0000256" key="5">
    <source>
        <dbReference type="ARBA" id="ARBA00022927"/>
    </source>
</evidence>
<evidence type="ECO:0000313" key="11">
    <source>
        <dbReference type="Proteomes" id="UP000010799"/>
    </source>
</evidence>
<dbReference type="Gene3D" id="1.20.5.3310">
    <property type="match status" value="1"/>
</dbReference>
<evidence type="ECO:0000256" key="8">
    <source>
        <dbReference type="ARBA" id="ARBA00023136"/>
    </source>
</evidence>
<dbReference type="InterPro" id="IPR003369">
    <property type="entry name" value="TatA/B/E"/>
</dbReference>
<dbReference type="STRING" id="1215343.B488_11090"/>
<dbReference type="RefSeq" id="WP_015273526.1">
    <property type="nucleotide sequence ID" value="NC_019907.1"/>
</dbReference>
<evidence type="ECO:0000313" key="10">
    <source>
        <dbReference type="EMBL" id="AGA65101.1"/>
    </source>
</evidence>
<feature type="compositionally biased region" description="Polar residues" evidence="9">
    <location>
        <begin position="100"/>
        <end position="120"/>
    </location>
</feature>
<keyword evidence="8" id="KW-0472">Membrane</keyword>
<feature type="compositionally biased region" description="Basic and acidic residues" evidence="9">
    <location>
        <begin position="121"/>
        <end position="140"/>
    </location>
</feature>
<dbReference type="EMBL" id="CP003789">
    <property type="protein sequence ID" value="AGA65101.1"/>
    <property type="molecule type" value="Genomic_DNA"/>
</dbReference>
<gene>
    <name evidence="10" type="ordered locus">B488_11090</name>
</gene>
<evidence type="ECO:0000256" key="9">
    <source>
        <dbReference type="SAM" id="MobiDB-lite"/>
    </source>
</evidence>
<dbReference type="eggNOG" id="COG1826">
    <property type="taxonomic scope" value="Bacteria"/>
</dbReference>